<protein>
    <recommendedName>
        <fullName evidence="4">histidinol-phosphate transaminase</fullName>
        <ecNumber evidence="4">2.6.1.9</ecNumber>
    </recommendedName>
    <alternativeName>
        <fullName evidence="10">Imidazole acetol-phosphate transaminase</fullName>
    </alternativeName>
</protein>
<dbReference type="GO" id="GO:0030170">
    <property type="term" value="F:pyridoxal phosphate binding"/>
    <property type="evidence" value="ECO:0007669"/>
    <property type="project" value="InterPro"/>
</dbReference>
<dbReference type="InterPro" id="IPR005861">
    <property type="entry name" value="HisP_aminotrans"/>
</dbReference>
<dbReference type="InterPro" id="IPR015422">
    <property type="entry name" value="PyrdxlP-dep_Trfase_small"/>
</dbReference>
<evidence type="ECO:0000256" key="1">
    <source>
        <dbReference type="ARBA" id="ARBA00001933"/>
    </source>
</evidence>
<evidence type="ECO:0000256" key="10">
    <source>
        <dbReference type="ARBA" id="ARBA00030262"/>
    </source>
</evidence>
<evidence type="ECO:0000256" key="3">
    <source>
        <dbReference type="ARBA" id="ARBA00008392"/>
    </source>
</evidence>
<dbReference type="InterPro" id="IPR015421">
    <property type="entry name" value="PyrdxlP-dep_Trfase_major"/>
</dbReference>
<dbReference type="EC" id="2.6.1.9" evidence="4"/>
<evidence type="ECO:0000259" key="12">
    <source>
        <dbReference type="Pfam" id="PF00155"/>
    </source>
</evidence>
<dbReference type="OMA" id="FPPLNDW"/>
<dbReference type="Gene3D" id="3.40.640.10">
    <property type="entry name" value="Type I PLP-dependent aspartate aminotransferase-like (Major domain)"/>
    <property type="match status" value="1"/>
</dbReference>
<dbReference type="GO" id="GO:0004400">
    <property type="term" value="F:histidinol-phosphate transaminase activity"/>
    <property type="evidence" value="ECO:0007669"/>
    <property type="project" value="UniProtKB-EC"/>
</dbReference>
<sequence length="401" mass="44605">MLDLTKLIRPNILSLVPYKCARDDFKEGILLDANENTHGSALEEISQKERSLDLNRYPDPHQVLLKQQIVDFRNEKPNKNIENFDENKLKVENLCLGVGSDESIDALFRCTCTPGKDKLLICAPTYGMYSICARVNDVEVVEVPLTLPDFQLDVDAIKQKIQSEENIKLIYLTSPGNPTGKLLNTSDIVELLTLIEIISWNGLLIVDEAYIDFTEGPDDTHSESMSMLVNQFPNLVVLQTLSKSFGLAGIRLGITYSSTGVSKYLNSLKYPYNISSLAGDIAVRATSPAGIKTMKSLVSKIISERENMVKRLSEIEGVGRNIGGVDSNFLLVEILDKEGNPSNEVALEVYNKMARSNNVVVRFRGREPNCTGSLRISIGNKEENEILLTKLESCLKEIRSS</sequence>
<dbReference type="NCBIfam" id="TIGR01141">
    <property type="entry name" value="hisC"/>
    <property type="match status" value="1"/>
</dbReference>
<keyword evidence="6" id="KW-0028">Amino-acid biosynthesis</keyword>
<evidence type="ECO:0000313" key="14">
    <source>
        <dbReference type="Proteomes" id="UP000005222"/>
    </source>
</evidence>
<dbReference type="PANTHER" id="PTHR42885:SF2">
    <property type="entry name" value="HISTIDINOL-PHOSPHATE AMINOTRANSFERASE"/>
    <property type="match status" value="1"/>
</dbReference>
<dbReference type="Pfam" id="PF00155">
    <property type="entry name" value="Aminotran_1_2"/>
    <property type="match status" value="1"/>
</dbReference>
<organism evidence="13 14">
    <name type="scientific">Pichia sorbitophila (strain ATCC MYA-4447 / BCRC 22081 / CBS 7064 / NBRC 10061 / NRRL Y-12695)</name>
    <name type="common">Hybrid yeast</name>
    <dbReference type="NCBI Taxonomy" id="559304"/>
    <lineage>
        <taxon>Eukaryota</taxon>
        <taxon>Fungi</taxon>
        <taxon>Dikarya</taxon>
        <taxon>Ascomycota</taxon>
        <taxon>Saccharomycotina</taxon>
        <taxon>Pichiomycetes</taxon>
        <taxon>Debaryomycetaceae</taxon>
        <taxon>Millerozyma</taxon>
    </lineage>
</organism>
<dbReference type="FunCoup" id="G8YD19">
    <property type="interactions" value="314"/>
</dbReference>
<evidence type="ECO:0000256" key="7">
    <source>
        <dbReference type="ARBA" id="ARBA00022679"/>
    </source>
</evidence>
<dbReference type="eggNOG" id="KOG0633">
    <property type="taxonomic scope" value="Eukaryota"/>
</dbReference>
<evidence type="ECO:0000256" key="8">
    <source>
        <dbReference type="ARBA" id="ARBA00022898"/>
    </source>
</evidence>
<proteinExistence type="inferred from homology"/>
<dbReference type="CDD" id="cd00609">
    <property type="entry name" value="AAT_like"/>
    <property type="match status" value="1"/>
</dbReference>
<dbReference type="PROSITE" id="PS00599">
    <property type="entry name" value="AA_TRANSFER_CLASS_2"/>
    <property type="match status" value="1"/>
</dbReference>
<keyword evidence="7" id="KW-0808">Transferase</keyword>
<evidence type="ECO:0000256" key="5">
    <source>
        <dbReference type="ARBA" id="ARBA00022576"/>
    </source>
</evidence>
<evidence type="ECO:0000256" key="11">
    <source>
        <dbReference type="ARBA" id="ARBA00047481"/>
    </source>
</evidence>
<dbReference type="OrthoDB" id="2015537at2759"/>
<dbReference type="EMBL" id="FO082050">
    <property type="protein sequence ID" value="CCE82850.1"/>
    <property type="molecule type" value="Genomic_DNA"/>
</dbReference>
<dbReference type="PANTHER" id="PTHR42885">
    <property type="entry name" value="HISTIDINOL-PHOSPHATE AMINOTRANSFERASE-RELATED"/>
    <property type="match status" value="1"/>
</dbReference>
<dbReference type="GO" id="GO:0000105">
    <property type="term" value="P:L-histidine biosynthetic process"/>
    <property type="evidence" value="ECO:0007669"/>
    <property type="project" value="UniProtKB-KW"/>
</dbReference>
<dbReference type="InterPro" id="IPR015424">
    <property type="entry name" value="PyrdxlP-dep_Trfase"/>
</dbReference>
<dbReference type="InParanoid" id="G8YD19"/>
<gene>
    <name evidence="13" type="primary">Piso0_002601</name>
    <name evidence="13" type="ORF">GNLVRS01_PISO0J15541g</name>
</gene>
<evidence type="ECO:0000256" key="2">
    <source>
        <dbReference type="ARBA" id="ARBA00005011"/>
    </source>
</evidence>
<keyword evidence="9" id="KW-0368">Histidine biosynthesis</keyword>
<comment type="pathway">
    <text evidence="2">Amino-acid biosynthesis; L-histidine biosynthesis; L-histidine from 5-phospho-alpha-D-ribose 1-diphosphate: step 7/9.</text>
</comment>
<feature type="domain" description="Aminotransferase class I/classII large" evidence="12">
    <location>
        <begin position="28"/>
        <end position="391"/>
    </location>
</feature>
<evidence type="ECO:0000256" key="6">
    <source>
        <dbReference type="ARBA" id="ARBA00022605"/>
    </source>
</evidence>
<evidence type="ECO:0000256" key="9">
    <source>
        <dbReference type="ARBA" id="ARBA00023102"/>
    </source>
</evidence>
<evidence type="ECO:0000256" key="4">
    <source>
        <dbReference type="ARBA" id="ARBA00012748"/>
    </source>
</evidence>
<dbReference type="InterPro" id="IPR001917">
    <property type="entry name" value="Aminotrans_II_pyridoxalP_BS"/>
</dbReference>
<dbReference type="HOGENOM" id="CLU_017584_3_1_1"/>
<dbReference type="SUPFAM" id="SSF53383">
    <property type="entry name" value="PLP-dependent transferases"/>
    <property type="match status" value="1"/>
</dbReference>
<dbReference type="HAMAP" id="MF_01023">
    <property type="entry name" value="HisC_aminotrans_2"/>
    <property type="match status" value="1"/>
</dbReference>
<comment type="similarity">
    <text evidence="3">Belongs to the class-II pyridoxal-phosphate-dependent aminotransferase family.</text>
</comment>
<reference evidence="13 14" key="1">
    <citation type="journal article" date="2012" name="G3 (Bethesda)">
        <title>Pichia sorbitophila, an interspecies yeast hybrid reveals early steps of genome resolution following polyploidization.</title>
        <authorList>
            <person name="Leh Louis V."/>
            <person name="Despons L."/>
            <person name="Friedrich A."/>
            <person name="Martin T."/>
            <person name="Durrens P."/>
            <person name="Casaregola S."/>
            <person name="Neuveglise C."/>
            <person name="Fairhead C."/>
            <person name="Marck C."/>
            <person name="Cruz J.A."/>
            <person name="Straub M.L."/>
            <person name="Kugler V."/>
            <person name="Sacerdot C."/>
            <person name="Uzunov Z."/>
            <person name="Thierry A."/>
            <person name="Weiss S."/>
            <person name="Bleykasten C."/>
            <person name="De Montigny J."/>
            <person name="Jacques N."/>
            <person name="Jung P."/>
            <person name="Lemaire M."/>
            <person name="Mallet S."/>
            <person name="Morel G."/>
            <person name="Richard G.F."/>
            <person name="Sarkar A."/>
            <person name="Savel G."/>
            <person name="Schacherer J."/>
            <person name="Seret M.L."/>
            <person name="Talla E."/>
            <person name="Samson G."/>
            <person name="Jubin C."/>
            <person name="Poulain J."/>
            <person name="Vacherie B."/>
            <person name="Barbe V."/>
            <person name="Pelletier E."/>
            <person name="Sherman D.J."/>
            <person name="Westhof E."/>
            <person name="Weissenbach J."/>
            <person name="Baret P.V."/>
            <person name="Wincker P."/>
            <person name="Gaillardin C."/>
            <person name="Dujon B."/>
            <person name="Souciet J.L."/>
        </authorList>
    </citation>
    <scope>NUCLEOTIDE SEQUENCE [LARGE SCALE GENOMIC DNA]</scope>
    <source>
        <strain evidence="14">ATCC MYA-4447 / BCRC 22081 / CBS 7064 / NBRC 10061 / NRRL Y-12695</strain>
    </source>
</reference>
<dbReference type="InterPro" id="IPR004839">
    <property type="entry name" value="Aminotransferase_I/II_large"/>
</dbReference>
<evidence type="ECO:0000313" key="13">
    <source>
        <dbReference type="EMBL" id="CCE82850.1"/>
    </source>
</evidence>
<dbReference type="Proteomes" id="UP000005222">
    <property type="component" value="Chromosome J"/>
</dbReference>
<dbReference type="STRING" id="559304.G8YD19"/>
<accession>G8YD19</accession>
<comment type="catalytic activity">
    <reaction evidence="11">
        <text>L-histidinol phosphate + 2-oxoglutarate = 3-(imidazol-4-yl)-2-oxopropyl phosphate + L-glutamate</text>
        <dbReference type="Rhea" id="RHEA:23744"/>
        <dbReference type="ChEBI" id="CHEBI:16810"/>
        <dbReference type="ChEBI" id="CHEBI:29985"/>
        <dbReference type="ChEBI" id="CHEBI:57766"/>
        <dbReference type="ChEBI" id="CHEBI:57980"/>
        <dbReference type="EC" id="2.6.1.9"/>
    </reaction>
</comment>
<comment type="cofactor">
    <cofactor evidence="1">
        <name>pyridoxal 5'-phosphate</name>
        <dbReference type="ChEBI" id="CHEBI:597326"/>
    </cofactor>
</comment>
<keyword evidence="14" id="KW-1185">Reference proteome</keyword>
<keyword evidence="5" id="KW-0032">Aminotransferase</keyword>
<dbReference type="AlphaFoldDB" id="G8YD19"/>
<keyword evidence="8" id="KW-0663">Pyridoxal phosphate</keyword>
<dbReference type="Gene3D" id="3.90.1150.10">
    <property type="entry name" value="Aspartate Aminotransferase, domain 1"/>
    <property type="match status" value="1"/>
</dbReference>
<name>G8YD19_PICSO</name>